<sequence length="66" mass="7061">MCAGIPRGGLGGLYQQRKVDTPEPAHAGGGARRGPTLCHAGPYHTALSRPYSSRTLWGSSRSFRHN</sequence>
<gene>
    <name evidence="2" type="ORF">Naga_103055g1</name>
</gene>
<accession>W7THM0</accession>
<keyword evidence="3" id="KW-1185">Reference proteome</keyword>
<dbReference type="EMBL" id="AZIL01000903">
    <property type="protein sequence ID" value="EWM25592.1"/>
    <property type="molecule type" value="Genomic_DNA"/>
</dbReference>
<name>W7THM0_9STRA</name>
<dbReference type="AlphaFoldDB" id="W7THM0"/>
<evidence type="ECO:0000313" key="3">
    <source>
        <dbReference type="Proteomes" id="UP000019335"/>
    </source>
</evidence>
<dbReference type="Proteomes" id="UP000019335">
    <property type="component" value="Chromosome 11"/>
</dbReference>
<evidence type="ECO:0000256" key="1">
    <source>
        <dbReference type="SAM" id="MobiDB-lite"/>
    </source>
</evidence>
<evidence type="ECO:0000313" key="2">
    <source>
        <dbReference type="EMBL" id="EWM25592.1"/>
    </source>
</evidence>
<organism evidence="2 3">
    <name type="scientific">Nannochloropsis gaditana</name>
    <dbReference type="NCBI Taxonomy" id="72520"/>
    <lineage>
        <taxon>Eukaryota</taxon>
        <taxon>Sar</taxon>
        <taxon>Stramenopiles</taxon>
        <taxon>Ochrophyta</taxon>
        <taxon>Eustigmatophyceae</taxon>
        <taxon>Eustigmatales</taxon>
        <taxon>Monodopsidaceae</taxon>
        <taxon>Nannochloropsis</taxon>
    </lineage>
</organism>
<comment type="caution">
    <text evidence="2">The sequence shown here is derived from an EMBL/GenBank/DDBJ whole genome shotgun (WGS) entry which is preliminary data.</text>
</comment>
<reference evidence="2 3" key="1">
    <citation type="journal article" date="2014" name="Mol. Plant">
        <title>Chromosome Scale Genome Assembly and Transcriptome Profiling of Nannochloropsis gaditana in Nitrogen Depletion.</title>
        <authorList>
            <person name="Corteggiani Carpinelli E."/>
            <person name="Telatin A."/>
            <person name="Vitulo N."/>
            <person name="Forcato C."/>
            <person name="D'Angelo M."/>
            <person name="Schiavon R."/>
            <person name="Vezzi A."/>
            <person name="Giacometti G.M."/>
            <person name="Morosinotto T."/>
            <person name="Valle G."/>
        </authorList>
    </citation>
    <scope>NUCLEOTIDE SEQUENCE [LARGE SCALE GENOMIC DNA]</scope>
    <source>
        <strain evidence="2 3">B-31</strain>
    </source>
</reference>
<proteinExistence type="predicted"/>
<feature type="region of interest" description="Disordered" evidence="1">
    <location>
        <begin position="1"/>
        <end position="37"/>
    </location>
</feature>
<protein>
    <submittedName>
        <fullName evidence="2">Uncharacterized protein</fullName>
    </submittedName>
</protein>
<feature type="compositionally biased region" description="Gly residues" evidence="1">
    <location>
        <begin position="1"/>
        <end position="12"/>
    </location>
</feature>